<evidence type="ECO:0000313" key="4">
    <source>
        <dbReference type="RefSeq" id="XP_016945971.3"/>
    </source>
</evidence>
<feature type="compositionally biased region" description="Low complexity" evidence="1">
    <location>
        <begin position="73"/>
        <end position="82"/>
    </location>
</feature>
<feature type="compositionally biased region" description="Low complexity" evidence="1">
    <location>
        <begin position="102"/>
        <end position="113"/>
    </location>
</feature>
<feature type="chain" id="PRO_5045664478" evidence="2">
    <location>
        <begin position="32"/>
        <end position="317"/>
    </location>
</feature>
<name>A0AB39ZZ68_DROSZ</name>
<evidence type="ECO:0000313" key="3">
    <source>
        <dbReference type="Proteomes" id="UP001652628"/>
    </source>
</evidence>
<feature type="compositionally biased region" description="Polar residues" evidence="1">
    <location>
        <begin position="46"/>
        <end position="55"/>
    </location>
</feature>
<dbReference type="GeneID" id="108021667"/>
<dbReference type="AlphaFoldDB" id="A0AB39ZZ68"/>
<dbReference type="RefSeq" id="XP_016945971.3">
    <property type="nucleotide sequence ID" value="XM_017090482.4"/>
</dbReference>
<feature type="region of interest" description="Disordered" evidence="1">
    <location>
        <begin position="39"/>
        <end position="121"/>
    </location>
</feature>
<feature type="signal peptide" evidence="2">
    <location>
        <begin position="1"/>
        <end position="31"/>
    </location>
</feature>
<evidence type="ECO:0000256" key="1">
    <source>
        <dbReference type="SAM" id="MobiDB-lite"/>
    </source>
</evidence>
<keyword evidence="3" id="KW-1185">Reference proteome</keyword>
<reference evidence="4" key="2">
    <citation type="submission" date="2025-08" db="UniProtKB">
        <authorList>
            <consortium name="RefSeq"/>
        </authorList>
    </citation>
    <scope>IDENTIFICATION</scope>
</reference>
<organism evidence="3 4">
    <name type="scientific">Drosophila suzukii</name>
    <name type="common">Spotted-wing drosophila fruit fly</name>
    <dbReference type="NCBI Taxonomy" id="28584"/>
    <lineage>
        <taxon>Eukaryota</taxon>
        <taxon>Metazoa</taxon>
        <taxon>Ecdysozoa</taxon>
        <taxon>Arthropoda</taxon>
        <taxon>Hexapoda</taxon>
        <taxon>Insecta</taxon>
        <taxon>Pterygota</taxon>
        <taxon>Neoptera</taxon>
        <taxon>Endopterygota</taxon>
        <taxon>Diptera</taxon>
        <taxon>Brachycera</taxon>
        <taxon>Muscomorpha</taxon>
        <taxon>Ephydroidea</taxon>
        <taxon>Drosophilidae</taxon>
        <taxon>Drosophila</taxon>
        <taxon>Sophophora</taxon>
    </lineage>
</organism>
<gene>
    <name evidence="4" type="primary">LOC108021667</name>
</gene>
<keyword evidence="2" id="KW-0732">Signal</keyword>
<sequence length="317" mass="32517">MAPASLVIMFACKRKLRIAFGLIFWTSLAVAQNASDKVVSDRGGSQLDQAGSATAKSYEPPPEFYRGPGSGSGSNTLSGSNTHSKGFEPPPEFYRGPGSEAGSGSHTLSGSSTRPSLGSVGESLSETYNKWRAGGSNLQDRISVGPYGAAGGVSHAPTVGSFESNSHPYPYEYHHSSAGLGGAGGGGAASGGYFGSSSVEAGIPFDVYGSRPGHGVGHGHYSPPEYVYPYPLDPHPHEVAAHKGPGHGDVSSKALLAKSFLIPLASAAVLGIAAALVSNPLLLQLGTVSGLGTIVGKRKRRATGRNLLTKKAHKYTL</sequence>
<reference evidence="3" key="1">
    <citation type="submission" date="2025-05" db="UniProtKB">
        <authorList>
            <consortium name="RefSeq"/>
        </authorList>
    </citation>
    <scope>NUCLEOTIDE SEQUENCE [LARGE SCALE GENOMIC DNA]</scope>
</reference>
<protein>
    <submittedName>
        <fullName evidence="4">Keratin, type II cytoskeletal 2 epidermal</fullName>
    </submittedName>
</protein>
<accession>A0AB39ZZ68</accession>
<proteinExistence type="predicted"/>
<evidence type="ECO:0000256" key="2">
    <source>
        <dbReference type="SAM" id="SignalP"/>
    </source>
</evidence>
<dbReference type="Proteomes" id="UP001652628">
    <property type="component" value="Chromosome 2L"/>
</dbReference>